<evidence type="ECO:0000313" key="3">
    <source>
        <dbReference type="Proteomes" id="UP001604336"/>
    </source>
</evidence>
<evidence type="ECO:0008006" key="4">
    <source>
        <dbReference type="Google" id="ProtNLM"/>
    </source>
</evidence>
<feature type="transmembrane region" description="Helical" evidence="1">
    <location>
        <begin position="188"/>
        <end position="211"/>
    </location>
</feature>
<evidence type="ECO:0000313" key="2">
    <source>
        <dbReference type="EMBL" id="KAL2519547.1"/>
    </source>
</evidence>
<keyword evidence="1" id="KW-0812">Transmembrane</keyword>
<feature type="transmembrane region" description="Helical" evidence="1">
    <location>
        <begin position="223"/>
        <end position="244"/>
    </location>
</feature>
<name>A0ABD1U3I7_9LAMI</name>
<dbReference type="PANTHER" id="PTHR12242">
    <property type="entry name" value="OS02G0130600 PROTEIN-RELATED"/>
    <property type="match status" value="1"/>
</dbReference>
<feature type="transmembrane region" description="Helical" evidence="1">
    <location>
        <begin position="12"/>
        <end position="35"/>
    </location>
</feature>
<protein>
    <recommendedName>
        <fullName evidence="4">Transmembrane protein</fullName>
    </recommendedName>
</protein>
<dbReference type="PANTHER" id="PTHR12242:SF10">
    <property type="entry name" value="TRANSMEMBRANE PROTEIN"/>
    <property type="match status" value="1"/>
</dbReference>
<feature type="transmembrane region" description="Helical" evidence="1">
    <location>
        <begin position="81"/>
        <end position="105"/>
    </location>
</feature>
<keyword evidence="3" id="KW-1185">Reference proteome</keyword>
<comment type="caution">
    <text evidence="2">The sequence shown here is derived from an EMBL/GenBank/DDBJ whole genome shotgun (WGS) entry which is preliminary data.</text>
</comment>
<sequence length="322" mass="37557">MTTDTTAPSYWLNWRFLLCAIWILSSMVFAAFLIWRYEGCKKSRNRGRESQKETAKSLYKNEVWGTCWKAIHPLWLLAYRIIAFGALLSLLLADAIIHSAGIFYFYTQWTFTLVTIYFGVGSSISIHGCVRYFRDVDGERDDNVGSDSECGSYVAPSLGNEADWPSTTRRLNHHREPLVRRTADAWEYAFQILFQICAGAVTLTDCVFWLIIYPFLTGKDYRLHFLVVCMHSINAVFLLGETFLNCLRFPFFRIAYFVLWTCIFVIFQWIIHACVSMWWPYSFLDLSSPYAPIWYFGVGLLHLPCFAIFTLIFRIKQFCLSR</sequence>
<gene>
    <name evidence="2" type="ORF">Adt_15794</name>
</gene>
<organism evidence="2 3">
    <name type="scientific">Abeliophyllum distichum</name>
    <dbReference type="NCBI Taxonomy" id="126358"/>
    <lineage>
        <taxon>Eukaryota</taxon>
        <taxon>Viridiplantae</taxon>
        <taxon>Streptophyta</taxon>
        <taxon>Embryophyta</taxon>
        <taxon>Tracheophyta</taxon>
        <taxon>Spermatophyta</taxon>
        <taxon>Magnoliopsida</taxon>
        <taxon>eudicotyledons</taxon>
        <taxon>Gunneridae</taxon>
        <taxon>Pentapetalae</taxon>
        <taxon>asterids</taxon>
        <taxon>lamiids</taxon>
        <taxon>Lamiales</taxon>
        <taxon>Oleaceae</taxon>
        <taxon>Forsythieae</taxon>
        <taxon>Abeliophyllum</taxon>
    </lineage>
</organism>
<feature type="transmembrane region" description="Helical" evidence="1">
    <location>
        <begin position="111"/>
        <end position="130"/>
    </location>
</feature>
<keyword evidence="1" id="KW-0472">Membrane</keyword>
<feature type="transmembrane region" description="Helical" evidence="1">
    <location>
        <begin position="293"/>
        <end position="313"/>
    </location>
</feature>
<keyword evidence="1" id="KW-1133">Transmembrane helix</keyword>
<feature type="transmembrane region" description="Helical" evidence="1">
    <location>
        <begin position="256"/>
        <end position="281"/>
    </location>
</feature>
<proteinExistence type="predicted"/>
<dbReference type="AlphaFoldDB" id="A0ABD1U3I7"/>
<evidence type="ECO:0000256" key="1">
    <source>
        <dbReference type="SAM" id="Phobius"/>
    </source>
</evidence>
<dbReference type="EMBL" id="JBFOLK010000004">
    <property type="protein sequence ID" value="KAL2519547.1"/>
    <property type="molecule type" value="Genomic_DNA"/>
</dbReference>
<reference evidence="3" key="1">
    <citation type="submission" date="2024-07" db="EMBL/GenBank/DDBJ databases">
        <title>Two chromosome-level genome assemblies of Korean endemic species Abeliophyllum distichum and Forsythia ovata (Oleaceae).</title>
        <authorList>
            <person name="Jang H."/>
        </authorList>
    </citation>
    <scope>NUCLEOTIDE SEQUENCE [LARGE SCALE GENOMIC DNA]</scope>
</reference>
<dbReference type="Proteomes" id="UP001604336">
    <property type="component" value="Unassembled WGS sequence"/>
</dbReference>
<accession>A0ABD1U3I7</accession>